<reference evidence="6" key="3">
    <citation type="submission" date="2016-11" db="EMBL/GenBank/DDBJ databases">
        <authorList>
            <person name="Varghese N."/>
            <person name="Submissions S."/>
        </authorList>
    </citation>
    <scope>NUCLEOTIDE SEQUENCE [LARGE SCALE GENOMIC DNA]</scope>
    <source>
        <strain evidence="6">DX253</strain>
    </source>
</reference>
<keyword evidence="6" id="KW-1185">Reference proteome</keyword>
<proteinExistence type="predicted"/>
<dbReference type="PATRIC" id="fig|797209.4.peg.4000"/>
<feature type="domain" description="DUF8147" evidence="2">
    <location>
        <begin position="3"/>
        <end position="119"/>
    </location>
</feature>
<dbReference type="RefSeq" id="WP_007983026.1">
    <property type="nucleotide sequence ID" value="NZ_AEMG01000029.1"/>
</dbReference>
<feature type="transmembrane region" description="Helical" evidence="1">
    <location>
        <begin position="69"/>
        <end position="90"/>
    </location>
</feature>
<dbReference type="InterPro" id="IPR058460">
    <property type="entry name" value="DUF8147"/>
</dbReference>
<gene>
    <name evidence="4" type="ORF">SAMN05444342_2767</name>
    <name evidence="3" type="ORF">ZOD2009_20437</name>
</gene>
<sequence>MNARAILFAVASAVTTVLLAGAATIELLSAVYGESPGVGMLGLVVGLVVGVSVGAGVAVTAGRFSGISLAALVAYATFGVAFLAIAGLRYVNAPGADALFTFPVHLAVSLLLALAFAVLTARGLVRGVRPSV</sequence>
<dbReference type="eggNOG" id="ENOG502N5W4">
    <property type="taxonomic scope" value="Archaea"/>
</dbReference>
<organism evidence="3 5">
    <name type="scientific">Haladaptatus paucihalophilus DX253</name>
    <dbReference type="NCBI Taxonomy" id="797209"/>
    <lineage>
        <taxon>Archaea</taxon>
        <taxon>Methanobacteriati</taxon>
        <taxon>Methanobacteriota</taxon>
        <taxon>Stenosarchaea group</taxon>
        <taxon>Halobacteria</taxon>
        <taxon>Halobacteriales</taxon>
        <taxon>Haladaptataceae</taxon>
        <taxon>Haladaptatus</taxon>
    </lineage>
</organism>
<evidence type="ECO:0000256" key="1">
    <source>
        <dbReference type="SAM" id="Phobius"/>
    </source>
</evidence>
<accession>E7QZ80</accession>
<evidence type="ECO:0000313" key="6">
    <source>
        <dbReference type="Proteomes" id="UP000184203"/>
    </source>
</evidence>
<evidence type="ECO:0000313" key="5">
    <source>
        <dbReference type="Proteomes" id="UP000003751"/>
    </source>
</evidence>
<keyword evidence="1" id="KW-0812">Transmembrane</keyword>
<dbReference type="Proteomes" id="UP000003751">
    <property type="component" value="Unassembled WGS sequence"/>
</dbReference>
<evidence type="ECO:0000313" key="3">
    <source>
        <dbReference type="EMBL" id="EFW90001.1"/>
    </source>
</evidence>
<keyword evidence="1" id="KW-0472">Membrane</keyword>
<dbReference type="Proteomes" id="UP000184203">
    <property type="component" value="Unassembled WGS sequence"/>
</dbReference>
<dbReference type="AlphaFoldDB" id="E7QZ80"/>
<reference evidence="4" key="2">
    <citation type="submission" date="2016-11" db="EMBL/GenBank/DDBJ databases">
        <authorList>
            <person name="Jaros S."/>
            <person name="Januszkiewicz K."/>
            <person name="Wedrychowicz H."/>
        </authorList>
    </citation>
    <scope>NUCLEOTIDE SEQUENCE [LARGE SCALE GENOMIC DNA]</scope>
    <source>
        <strain evidence="4">DX253</strain>
    </source>
</reference>
<reference evidence="3 5" key="1">
    <citation type="journal article" date="2014" name="ISME J.">
        <title>Trehalose/2-sulfotrehalose biosynthesis and glycine-betaine uptake are widely spread mechanisms for osmoadaptation in the Halobacteriales.</title>
        <authorList>
            <person name="Youssef N.H."/>
            <person name="Savage-Ashlock K.N."/>
            <person name="McCully A.L."/>
            <person name="Luedtke B."/>
            <person name="Shaw E.I."/>
            <person name="Hoff W.D."/>
            <person name="Elshahed M.S."/>
        </authorList>
    </citation>
    <scope>NUCLEOTIDE SEQUENCE [LARGE SCALE GENOMIC DNA]</scope>
    <source>
        <strain evidence="3 5">DX253</strain>
    </source>
</reference>
<dbReference type="OrthoDB" id="346487at2157"/>
<dbReference type="EMBL" id="AEMG01000029">
    <property type="protein sequence ID" value="EFW90001.1"/>
    <property type="molecule type" value="Genomic_DNA"/>
</dbReference>
<keyword evidence="1" id="KW-1133">Transmembrane helix</keyword>
<protein>
    <recommendedName>
        <fullName evidence="2">DUF8147 domain-containing protein</fullName>
    </recommendedName>
</protein>
<evidence type="ECO:0000259" key="2">
    <source>
        <dbReference type="Pfam" id="PF26472"/>
    </source>
</evidence>
<dbReference type="Pfam" id="PF26472">
    <property type="entry name" value="DUF8147"/>
    <property type="match status" value="1"/>
</dbReference>
<feature type="transmembrane region" description="Helical" evidence="1">
    <location>
        <begin position="102"/>
        <end position="125"/>
    </location>
</feature>
<feature type="transmembrane region" description="Helical" evidence="1">
    <location>
        <begin position="38"/>
        <end position="62"/>
    </location>
</feature>
<evidence type="ECO:0000313" key="4">
    <source>
        <dbReference type="EMBL" id="SHL02259.1"/>
    </source>
</evidence>
<dbReference type="EMBL" id="FRAN01000004">
    <property type="protein sequence ID" value="SHL02259.1"/>
    <property type="molecule type" value="Genomic_DNA"/>
</dbReference>
<name>E7QZ80_HALPU</name>